<dbReference type="OrthoDB" id="3512845at2759"/>
<dbReference type="InterPro" id="IPR027417">
    <property type="entry name" value="P-loop_NTPase"/>
</dbReference>
<dbReference type="GO" id="GO:0006281">
    <property type="term" value="P:DNA repair"/>
    <property type="evidence" value="ECO:0007669"/>
    <property type="project" value="TreeGrafter"/>
</dbReference>
<evidence type="ECO:0008006" key="4">
    <source>
        <dbReference type="Google" id="ProtNLM"/>
    </source>
</evidence>
<dbReference type="GO" id="GO:0046404">
    <property type="term" value="F:ATP-dependent polydeoxyribonucleotide 5'-hydroxyl-kinase activity"/>
    <property type="evidence" value="ECO:0007669"/>
    <property type="project" value="TreeGrafter"/>
</dbReference>
<name>A0A0D2LWM2_HYPSF</name>
<dbReference type="Proteomes" id="UP000054270">
    <property type="component" value="Unassembled WGS sequence"/>
</dbReference>
<protein>
    <recommendedName>
        <fullName evidence="4">P-loop containing nucleoside triphosphate hydrolase protein</fullName>
    </recommendedName>
</protein>
<dbReference type="EMBL" id="KN817650">
    <property type="protein sequence ID" value="KJA15243.1"/>
    <property type="molecule type" value="Genomic_DNA"/>
</dbReference>
<feature type="compositionally biased region" description="Basic and acidic residues" evidence="1">
    <location>
        <begin position="218"/>
        <end position="229"/>
    </location>
</feature>
<feature type="compositionally biased region" description="Gly residues" evidence="1">
    <location>
        <begin position="260"/>
        <end position="269"/>
    </location>
</feature>
<dbReference type="Gene3D" id="3.40.50.300">
    <property type="entry name" value="P-loop containing nucleotide triphosphate hydrolases"/>
    <property type="match status" value="1"/>
</dbReference>
<reference evidence="3" key="1">
    <citation type="submission" date="2014-04" db="EMBL/GenBank/DDBJ databases">
        <title>Evolutionary Origins and Diversification of the Mycorrhizal Mutualists.</title>
        <authorList>
            <consortium name="DOE Joint Genome Institute"/>
            <consortium name="Mycorrhizal Genomics Consortium"/>
            <person name="Kohler A."/>
            <person name="Kuo A."/>
            <person name="Nagy L.G."/>
            <person name="Floudas D."/>
            <person name="Copeland A."/>
            <person name="Barry K.W."/>
            <person name="Cichocki N."/>
            <person name="Veneault-Fourrey C."/>
            <person name="LaButti K."/>
            <person name="Lindquist E.A."/>
            <person name="Lipzen A."/>
            <person name="Lundell T."/>
            <person name="Morin E."/>
            <person name="Murat C."/>
            <person name="Riley R."/>
            <person name="Ohm R."/>
            <person name="Sun H."/>
            <person name="Tunlid A."/>
            <person name="Henrissat B."/>
            <person name="Grigoriev I.V."/>
            <person name="Hibbett D.S."/>
            <person name="Martin F."/>
        </authorList>
    </citation>
    <scope>NUCLEOTIDE SEQUENCE [LARGE SCALE GENOMIC DNA]</scope>
    <source>
        <strain evidence="3">FD-334 SS-4</strain>
    </source>
</reference>
<accession>A0A0D2LWM2</accession>
<organism evidence="2 3">
    <name type="scientific">Hypholoma sublateritium (strain FD-334 SS-4)</name>
    <dbReference type="NCBI Taxonomy" id="945553"/>
    <lineage>
        <taxon>Eukaryota</taxon>
        <taxon>Fungi</taxon>
        <taxon>Dikarya</taxon>
        <taxon>Basidiomycota</taxon>
        <taxon>Agaricomycotina</taxon>
        <taxon>Agaricomycetes</taxon>
        <taxon>Agaricomycetidae</taxon>
        <taxon>Agaricales</taxon>
        <taxon>Agaricineae</taxon>
        <taxon>Strophariaceae</taxon>
        <taxon>Hypholoma</taxon>
    </lineage>
</organism>
<dbReference type="AlphaFoldDB" id="A0A0D2LWM2"/>
<proteinExistence type="predicted"/>
<dbReference type="OMA" id="MSHEGYH"/>
<dbReference type="STRING" id="945553.A0A0D2LWM2"/>
<dbReference type="PANTHER" id="PTHR12083">
    <property type="entry name" value="BIFUNCTIONAL POLYNUCLEOTIDE PHOSPHATASE/KINASE"/>
    <property type="match status" value="1"/>
</dbReference>
<evidence type="ECO:0000256" key="1">
    <source>
        <dbReference type="SAM" id="MobiDB-lite"/>
    </source>
</evidence>
<feature type="region of interest" description="Disordered" evidence="1">
    <location>
        <begin position="186"/>
        <end position="303"/>
    </location>
</feature>
<dbReference type="GO" id="GO:0003690">
    <property type="term" value="F:double-stranded DNA binding"/>
    <property type="evidence" value="ECO:0007669"/>
    <property type="project" value="TreeGrafter"/>
</dbReference>
<evidence type="ECO:0000313" key="2">
    <source>
        <dbReference type="EMBL" id="KJA15243.1"/>
    </source>
</evidence>
<dbReference type="GO" id="GO:0046403">
    <property type="term" value="F:polynucleotide 3'-phosphatase activity"/>
    <property type="evidence" value="ECO:0007669"/>
    <property type="project" value="TreeGrafter"/>
</dbReference>
<gene>
    <name evidence="2" type="ORF">HYPSUDRAFT_149384</name>
</gene>
<sequence length="303" mass="33739">MSFSSTASEADLTEEFAFDAQGQIVLILCGLVASGKSTFAEALEQHFPRFRRCNQDDLGDRRRVEQLTYDTLEQGLSVCIDRANFDATQRAHWIRIAREFSGTQIWVIVFDTPYETCAARLQTRTGHPTISSPEQGRSILARFASDFTHPAAREGYDRILYITPADHPSPVYTRADIATVLRRVRDAPPAAQSARQTPRYAHPGPSFSGNPNRGRRGMWHEGRDLDNHYNRVPRGRGGYSSTTGSSSHFRSWQSPPYRGNGVGIHGTGRGALHHTHMGPRNPVNHPQITSQGRGTGEDPFVID</sequence>
<evidence type="ECO:0000313" key="3">
    <source>
        <dbReference type="Proteomes" id="UP000054270"/>
    </source>
</evidence>
<dbReference type="Pfam" id="PF13671">
    <property type="entry name" value="AAA_33"/>
    <property type="match status" value="1"/>
</dbReference>
<keyword evidence="3" id="KW-1185">Reference proteome</keyword>
<dbReference type="SUPFAM" id="SSF52540">
    <property type="entry name" value="P-loop containing nucleoside triphosphate hydrolases"/>
    <property type="match status" value="1"/>
</dbReference>
<dbReference type="PANTHER" id="PTHR12083:SF9">
    <property type="entry name" value="BIFUNCTIONAL POLYNUCLEOTIDE PHOSPHATASE_KINASE"/>
    <property type="match status" value="1"/>
</dbReference>